<dbReference type="Gene3D" id="1.10.10.10">
    <property type="entry name" value="Winged helix-like DNA-binding domain superfamily/Winged helix DNA-binding domain"/>
    <property type="match status" value="1"/>
</dbReference>
<dbReference type="Pfam" id="PF07729">
    <property type="entry name" value="FCD"/>
    <property type="match status" value="1"/>
</dbReference>
<feature type="region of interest" description="Disordered" evidence="4">
    <location>
        <begin position="1"/>
        <end position="21"/>
    </location>
</feature>
<dbReference type="InterPro" id="IPR036390">
    <property type="entry name" value="WH_DNA-bd_sf"/>
</dbReference>
<keyword evidence="1" id="KW-0805">Transcription regulation</keyword>
<dbReference type="SMART" id="SM00895">
    <property type="entry name" value="FCD"/>
    <property type="match status" value="1"/>
</dbReference>
<dbReference type="Pfam" id="PF00392">
    <property type="entry name" value="GntR"/>
    <property type="match status" value="1"/>
</dbReference>
<dbReference type="Gene3D" id="1.20.120.530">
    <property type="entry name" value="GntR ligand-binding domain-like"/>
    <property type="match status" value="1"/>
</dbReference>
<dbReference type="InterPro" id="IPR008920">
    <property type="entry name" value="TF_FadR/GntR_C"/>
</dbReference>
<dbReference type="CDD" id="cd07377">
    <property type="entry name" value="WHTH_GntR"/>
    <property type="match status" value="1"/>
</dbReference>
<keyword evidence="7" id="KW-1185">Reference proteome</keyword>
<evidence type="ECO:0000313" key="6">
    <source>
        <dbReference type="EMBL" id="MDR8019492.1"/>
    </source>
</evidence>
<gene>
    <name evidence="6" type="ORF">RIL96_07930</name>
</gene>
<accession>A0ABU2DSK8</accession>
<evidence type="ECO:0000313" key="7">
    <source>
        <dbReference type="Proteomes" id="UP001251870"/>
    </source>
</evidence>
<organism evidence="6 7">
    <name type="scientific">Nesterenkonia aerolata</name>
    <dbReference type="NCBI Taxonomy" id="3074079"/>
    <lineage>
        <taxon>Bacteria</taxon>
        <taxon>Bacillati</taxon>
        <taxon>Actinomycetota</taxon>
        <taxon>Actinomycetes</taxon>
        <taxon>Micrococcales</taxon>
        <taxon>Micrococcaceae</taxon>
        <taxon>Nesterenkonia</taxon>
    </lineage>
</organism>
<keyword evidence="3" id="KW-0804">Transcription</keyword>
<keyword evidence="2" id="KW-0238">DNA-binding</keyword>
<dbReference type="EMBL" id="JAVKGR010000008">
    <property type="protein sequence ID" value="MDR8019492.1"/>
    <property type="molecule type" value="Genomic_DNA"/>
</dbReference>
<evidence type="ECO:0000259" key="5">
    <source>
        <dbReference type="PROSITE" id="PS50949"/>
    </source>
</evidence>
<proteinExistence type="predicted"/>
<dbReference type="PANTHER" id="PTHR43537">
    <property type="entry name" value="TRANSCRIPTIONAL REGULATOR, GNTR FAMILY"/>
    <property type="match status" value="1"/>
</dbReference>
<dbReference type="PANTHER" id="PTHR43537:SF5">
    <property type="entry name" value="UXU OPERON TRANSCRIPTIONAL REGULATOR"/>
    <property type="match status" value="1"/>
</dbReference>
<dbReference type="SMART" id="SM00345">
    <property type="entry name" value="HTH_GNTR"/>
    <property type="match status" value="1"/>
</dbReference>
<dbReference type="InterPro" id="IPR011711">
    <property type="entry name" value="GntR_C"/>
</dbReference>
<protein>
    <submittedName>
        <fullName evidence="6">FadR/GntR family transcriptional regulator</fullName>
    </submittedName>
</protein>
<dbReference type="PROSITE" id="PS50949">
    <property type="entry name" value="HTH_GNTR"/>
    <property type="match status" value="1"/>
</dbReference>
<dbReference type="InterPro" id="IPR036388">
    <property type="entry name" value="WH-like_DNA-bd_sf"/>
</dbReference>
<evidence type="ECO:0000256" key="1">
    <source>
        <dbReference type="ARBA" id="ARBA00023015"/>
    </source>
</evidence>
<evidence type="ECO:0000256" key="2">
    <source>
        <dbReference type="ARBA" id="ARBA00023125"/>
    </source>
</evidence>
<evidence type="ECO:0000256" key="3">
    <source>
        <dbReference type="ARBA" id="ARBA00023163"/>
    </source>
</evidence>
<feature type="domain" description="HTH gntR-type" evidence="5">
    <location>
        <begin position="26"/>
        <end position="98"/>
    </location>
</feature>
<sequence>MQDHSDTVGSPSARTPDLSWAPIPKSRAHELVIEAIEEQVMSGRLSVGDTLPPERELASMLQVSRAGVREAIRMLESHGALESRVGAGSSSGTIITAMPSIALTRLLRLHIGLSNFPVGDVVELRIALERTSAGLASKNADDAARERMRETIERMSAAEVDREAFNEADTDFHVAIAEAAGNRLVADLTTAIRNSLRTQILHAFHHREQWTQLRDTLRDQHREIFSAICDGDAERAAALTEEHIRYAVAELPEMKLPRDDGSGA</sequence>
<evidence type="ECO:0000256" key="4">
    <source>
        <dbReference type="SAM" id="MobiDB-lite"/>
    </source>
</evidence>
<reference evidence="6 7" key="1">
    <citation type="submission" date="2023-09" db="EMBL/GenBank/DDBJ databases">
        <title>Description of three actinobacteria isolated from air of manufacturing shop in a pharmaceutical factory.</title>
        <authorList>
            <person name="Zhang D.-F."/>
        </authorList>
    </citation>
    <scope>NUCLEOTIDE SEQUENCE [LARGE SCALE GENOMIC DNA]</scope>
    <source>
        <strain evidence="6 7">LY-0111</strain>
    </source>
</reference>
<dbReference type="RefSeq" id="WP_310548482.1">
    <property type="nucleotide sequence ID" value="NZ_JAVKGR010000008.1"/>
</dbReference>
<dbReference type="PRINTS" id="PR00035">
    <property type="entry name" value="HTHGNTR"/>
</dbReference>
<dbReference type="SUPFAM" id="SSF48008">
    <property type="entry name" value="GntR ligand-binding domain-like"/>
    <property type="match status" value="1"/>
</dbReference>
<dbReference type="InterPro" id="IPR000524">
    <property type="entry name" value="Tscrpt_reg_HTH_GntR"/>
</dbReference>
<dbReference type="SUPFAM" id="SSF46785">
    <property type="entry name" value="Winged helix' DNA-binding domain"/>
    <property type="match status" value="1"/>
</dbReference>
<name>A0ABU2DSK8_9MICC</name>
<comment type="caution">
    <text evidence="6">The sequence shown here is derived from an EMBL/GenBank/DDBJ whole genome shotgun (WGS) entry which is preliminary data.</text>
</comment>
<dbReference type="Proteomes" id="UP001251870">
    <property type="component" value="Unassembled WGS sequence"/>
</dbReference>